<organism evidence="1 2">
    <name type="scientific">Pinibacter aurantiacus</name>
    <dbReference type="NCBI Taxonomy" id="2851599"/>
    <lineage>
        <taxon>Bacteria</taxon>
        <taxon>Pseudomonadati</taxon>
        <taxon>Bacteroidota</taxon>
        <taxon>Chitinophagia</taxon>
        <taxon>Chitinophagales</taxon>
        <taxon>Chitinophagaceae</taxon>
        <taxon>Pinibacter</taxon>
    </lineage>
</organism>
<sequence>MKAHNGMRPQDIVVLLKIIALQNSEWQYRDLSATLSISVSEISESLNRSSIAGLIDPGKRKVYKQSFMEFIQYGLHYVFPQVPGSMLTGVGTAHSHPLFKRHFKSEYNYVWPSDDGNMRGLAIEPLHKGVPDAAQKDALLYELLASVDVIRVGKSREIKFAIDILQKNILQ</sequence>
<protein>
    <submittedName>
        <fullName evidence="1">Uncharacterized protein</fullName>
    </submittedName>
</protein>
<evidence type="ECO:0000313" key="2">
    <source>
        <dbReference type="Proteomes" id="UP000812270"/>
    </source>
</evidence>
<gene>
    <name evidence="1" type="ORF">KTO63_17995</name>
</gene>
<dbReference type="RefSeq" id="WP_217792908.1">
    <property type="nucleotide sequence ID" value="NZ_JAHSPG010000014.1"/>
</dbReference>
<name>A0A9E2SF83_9BACT</name>
<accession>A0A9E2SF83</accession>
<dbReference type="EMBL" id="JAHSPG010000014">
    <property type="protein sequence ID" value="MBV4359065.1"/>
    <property type="molecule type" value="Genomic_DNA"/>
</dbReference>
<reference evidence="1" key="1">
    <citation type="submission" date="2021-06" db="EMBL/GenBank/DDBJ databases">
        <authorList>
            <person name="Huq M.A."/>
        </authorList>
    </citation>
    <scope>NUCLEOTIDE SEQUENCE</scope>
    <source>
        <strain evidence="1">MAH-26</strain>
    </source>
</reference>
<evidence type="ECO:0000313" key="1">
    <source>
        <dbReference type="EMBL" id="MBV4359065.1"/>
    </source>
</evidence>
<proteinExistence type="predicted"/>
<keyword evidence="2" id="KW-1185">Reference proteome</keyword>
<dbReference type="AlphaFoldDB" id="A0A9E2SF83"/>
<comment type="caution">
    <text evidence="1">The sequence shown here is derived from an EMBL/GenBank/DDBJ whole genome shotgun (WGS) entry which is preliminary data.</text>
</comment>
<dbReference type="Proteomes" id="UP000812270">
    <property type="component" value="Unassembled WGS sequence"/>
</dbReference>